<dbReference type="Proteomes" id="UP000587524">
    <property type="component" value="Unassembled WGS sequence"/>
</dbReference>
<gene>
    <name evidence="2" type="ORF">HNQ97_000541</name>
</gene>
<dbReference type="GO" id="GO:0016787">
    <property type="term" value="F:hydrolase activity"/>
    <property type="evidence" value="ECO:0007669"/>
    <property type="project" value="UniProtKB-KW"/>
</dbReference>
<dbReference type="RefSeq" id="WP_182573403.1">
    <property type="nucleotide sequence ID" value="NZ_JACJHY010000002.1"/>
</dbReference>
<evidence type="ECO:0000313" key="2">
    <source>
        <dbReference type="EMBL" id="MBA9018555.1"/>
    </source>
</evidence>
<protein>
    <submittedName>
        <fullName evidence="2">Exodeoxyribonuclease VIII</fullName>
        <ecNumber evidence="2">3.1.11.-</ecNumber>
    </submittedName>
</protein>
<dbReference type="EMBL" id="JACJHZ010000002">
    <property type="protein sequence ID" value="MBA9018555.1"/>
    <property type="molecule type" value="Genomic_DNA"/>
</dbReference>
<keyword evidence="3" id="KW-1185">Reference proteome</keyword>
<keyword evidence="2" id="KW-0378">Hydrolase</keyword>
<sequence length="288" mass="32405">MDEVPADLATIGPGVYADIENDAYHSGPGISKSGLWTIYKQTPRHFKFPAPREESTQATAAKDKGTAFHWAILEPNTFEARAMRGPEDRRGNNWKDAVAEAKNTKRLLLTQGDYDDALVIRDTVHADAWISALIVSPHSQVETSSYWIDPETGVLCRSRPDLYRSDLGVMVDVKKTRSAHPDAFARSVIEYGYHAQEPWYTDGHLANGQAVNGFVFLTWEDKHPFVTARYELPPSIVDEGRAICRKALQRYAECAKADEWPGYSGEITELQFKRWSYQEIDAPIEEAA</sequence>
<feature type="domain" description="Putative exodeoxyribonuclease 8 PDDEXK-like" evidence="1">
    <location>
        <begin position="56"/>
        <end position="267"/>
    </location>
</feature>
<comment type="caution">
    <text evidence="2">The sequence shown here is derived from an EMBL/GenBank/DDBJ whole genome shotgun (WGS) entry which is preliminary data.</text>
</comment>
<reference evidence="2 3" key="1">
    <citation type="submission" date="2020-08" db="EMBL/GenBank/DDBJ databases">
        <title>Genomic Encyclopedia of Type Strains, Phase IV (KMG-IV): sequencing the most valuable type-strain genomes for metagenomic binning, comparative biology and taxonomic classification.</title>
        <authorList>
            <person name="Goeker M."/>
        </authorList>
    </citation>
    <scope>NUCLEOTIDE SEQUENCE [LARGE SCALE GENOMIC DNA]</scope>
    <source>
        <strain evidence="2 3">DSM 17455</strain>
    </source>
</reference>
<evidence type="ECO:0000259" key="1">
    <source>
        <dbReference type="Pfam" id="PF12684"/>
    </source>
</evidence>
<dbReference type="Gene3D" id="3.90.320.10">
    <property type="match status" value="1"/>
</dbReference>
<organism evidence="2 3">
    <name type="scientific">Aminobacter ciceronei</name>
    <dbReference type="NCBI Taxonomy" id="150723"/>
    <lineage>
        <taxon>Bacteria</taxon>
        <taxon>Pseudomonadati</taxon>
        <taxon>Pseudomonadota</taxon>
        <taxon>Alphaproteobacteria</taxon>
        <taxon>Hyphomicrobiales</taxon>
        <taxon>Phyllobacteriaceae</taxon>
        <taxon>Aminobacter</taxon>
    </lineage>
</organism>
<dbReference type="InterPro" id="IPR024432">
    <property type="entry name" value="Put_RecE_PDDEXK-like_dom"/>
</dbReference>
<dbReference type="EC" id="3.1.11.-" evidence="2"/>
<evidence type="ECO:0000313" key="3">
    <source>
        <dbReference type="Proteomes" id="UP000587524"/>
    </source>
</evidence>
<dbReference type="InterPro" id="IPR011604">
    <property type="entry name" value="PDDEXK-like_dom_sf"/>
</dbReference>
<accession>A0ABR6C1R2</accession>
<dbReference type="Pfam" id="PF12684">
    <property type="entry name" value="DUF3799"/>
    <property type="match status" value="1"/>
</dbReference>
<proteinExistence type="predicted"/>
<name>A0ABR6C1R2_9HYPH</name>